<keyword evidence="5" id="KW-0326">Glycosidase</keyword>
<dbReference type="InterPro" id="IPR017853">
    <property type="entry name" value="GH"/>
</dbReference>
<dbReference type="GO" id="GO:0009251">
    <property type="term" value="P:glucan catabolic process"/>
    <property type="evidence" value="ECO:0007669"/>
    <property type="project" value="TreeGrafter"/>
</dbReference>
<dbReference type="PROSITE" id="PS00659">
    <property type="entry name" value="GLYCOSYL_HYDROL_F5"/>
    <property type="match status" value="1"/>
</dbReference>
<comment type="similarity">
    <text evidence="2">Belongs to the glycosyl hydrolase 5 (cellulase A) family.</text>
</comment>
<dbReference type="InParanoid" id="A0A1V8SSY6"/>
<dbReference type="STRING" id="1507870.A0A1V8SSY6"/>
<comment type="caution">
    <text evidence="9">The sequence shown here is derived from an EMBL/GenBank/DDBJ whole genome shotgun (WGS) entry which is preliminary data.</text>
</comment>
<dbReference type="Pfam" id="PF00150">
    <property type="entry name" value="Cellulase"/>
    <property type="match status" value="1"/>
</dbReference>
<evidence type="ECO:0000256" key="4">
    <source>
        <dbReference type="ARBA" id="ARBA00022801"/>
    </source>
</evidence>
<keyword evidence="7" id="KW-1133">Transmembrane helix</keyword>
<evidence type="ECO:0000256" key="3">
    <source>
        <dbReference type="ARBA" id="ARBA00012601"/>
    </source>
</evidence>
<feature type="transmembrane region" description="Helical" evidence="7">
    <location>
        <begin position="173"/>
        <end position="195"/>
    </location>
</feature>
<sequence>MLSPLPDSSALEAGIIEDSRRASTRLSRVQDNVRNLLRNSVFGSVHSSPQTSPVTPPAHTYASPRPSPKTAPIITEQAIAISPSAYSCSTASSPDAEYPVPGVLFPAMSYGQAVQCMSHQSNMFNKRAMTALGHPDMSDPSLALFLQHKAQKRQQHAWKKSKRRTRGGRVGSTQWLLCLLLGFLLTGLLGTYLALATTSSNVTPTMHILFVLSILLVSIVFTHLLIRIYFFTPTTKRKHAVYIEPVHPSRRRRRPHRAQPLAPISEDTEHLVPPTPFNVHVLSDDILEDTSEAQPSAAVHQTPDVWDPAKEPVTQPPPAYGKWRGSVRADPELLHWRVLPSPTDTVPSPTYEEVEREGVDGPPSYRTRWGTPQRGAGQVEREGGGEGRRVEMFESPVANSVSPPQSPPPPPPQRLPNKSPPGVYSSTATPGTGLPGRFGVDYAFLNVSTLPIWIKQNHINTFRVAFLLERMCPLAYGLGARFNETYFSEFNTAITAITNAGAYAILDPHNYMRYNDPSQQPATGSVIGNSSDPKAATTKQFQQFWHELAGRYKKNEKVIFGIMNEPHDMPTSLVLTNDQAAINGIRSAGAKQLILAPGNGYTGGHSWLQQEQGDDPSGDYLYKLHDPVGNTAIDIHEYLDYDFSGQHIVCNQSFPANMAGVTGWLKQHNLKAMVTEFGGDNNTMCDTYLQEAIQYMAANPEYIGWTYWAAGPIWGTSSPCCTDQKPYGSVEPGSLAGDGSPGLYYTVWLKVVQALVPKNLQRRGISSIYGGR</sequence>
<feature type="compositionally biased region" description="Basic and acidic residues" evidence="6">
    <location>
        <begin position="379"/>
        <end position="392"/>
    </location>
</feature>
<gene>
    <name evidence="9" type="ORF">B0A48_12485</name>
</gene>
<evidence type="ECO:0000259" key="8">
    <source>
        <dbReference type="Pfam" id="PF00150"/>
    </source>
</evidence>
<dbReference type="InterPro" id="IPR018087">
    <property type="entry name" value="Glyco_hydro_5_CS"/>
</dbReference>
<evidence type="ECO:0000256" key="6">
    <source>
        <dbReference type="SAM" id="MobiDB-lite"/>
    </source>
</evidence>
<dbReference type="PANTHER" id="PTHR34142">
    <property type="entry name" value="ENDO-BETA-1,4-GLUCANASE A"/>
    <property type="match status" value="1"/>
</dbReference>
<dbReference type="Gene3D" id="3.20.20.80">
    <property type="entry name" value="Glycosidases"/>
    <property type="match status" value="1"/>
</dbReference>
<feature type="transmembrane region" description="Helical" evidence="7">
    <location>
        <begin position="207"/>
        <end position="230"/>
    </location>
</feature>
<dbReference type="AlphaFoldDB" id="A0A1V8SSY6"/>
<name>A0A1V8SSY6_9PEZI</name>
<keyword evidence="7" id="KW-0472">Membrane</keyword>
<feature type="compositionally biased region" description="Polar residues" evidence="6">
    <location>
        <begin position="43"/>
        <end position="53"/>
    </location>
</feature>
<dbReference type="PANTHER" id="PTHR34142:SF1">
    <property type="entry name" value="GLYCOSIDE HYDROLASE FAMILY 5 DOMAIN-CONTAINING PROTEIN"/>
    <property type="match status" value="1"/>
</dbReference>
<accession>A0A1V8SSY6</accession>
<keyword evidence="7" id="KW-0812">Transmembrane</keyword>
<feature type="region of interest" description="Disordered" evidence="6">
    <location>
        <begin position="43"/>
        <end position="70"/>
    </location>
</feature>
<dbReference type="InterPro" id="IPR001547">
    <property type="entry name" value="Glyco_hydro_5"/>
</dbReference>
<evidence type="ECO:0000313" key="10">
    <source>
        <dbReference type="Proteomes" id="UP000192596"/>
    </source>
</evidence>
<comment type="catalytic activity">
    <reaction evidence="1">
        <text>Endohydrolysis of (1-&gt;4)-beta-D-glucosidic linkages in cellulose, lichenin and cereal beta-D-glucans.</text>
        <dbReference type="EC" id="3.2.1.4"/>
    </reaction>
</comment>
<proteinExistence type="inferred from homology"/>
<dbReference type="GO" id="GO:0008810">
    <property type="term" value="F:cellulase activity"/>
    <property type="evidence" value="ECO:0007669"/>
    <property type="project" value="UniProtKB-EC"/>
</dbReference>
<feature type="compositionally biased region" description="Pro residues" evidence="6">
    <location>
        <begin position="404"/>
        <end position="414"/>
    </location>
</feature>
<feature type="domain" description="Glycoside hydrolase family 5" evidence="8">
    <location>
        <begin position="453"/>
        <end position="711"/>
    </location>
</feature>
<evidence type="ECO:0000256" key="1">
    <source>
        <dbReference type="ARBA" id="ARBA00000966"/>
    </source>
</evidence>
<dbReference type="Proteomes" id="UP000192596">
    <property type="component" value="Unassembled WGS sequence"/>
</dbReference>
<dbReference type="EMBL" id="NAJO01000029">
    <property type="protein sequence ID" value="OQO02012.1"/>
    <property type="molecule type" value="Genomic_DNA"/>
</dbReference>
<organism evidence="9 10">
    <name type="scientific">Cryoendolithus antarcticus</name>
    <dbReference type="NCBI Taxonomy" id="1507870"/>
    <lineage>
        <taxon>Eukaryota</taxon>
        <taxon>Fungi</taxon>
        <taxon>Dikarya</taxon>
        <taxon>Ascomycota</taxon>
        <taxon>Pezizomycotina</taxon>
        <taxon>Dothideomycetes</taxon>
        <taxon>Dothideomycetidae</taxon>
        <taxon>Cladosporiales</taxon>
        <taxon>Cladosporiaceae</taxon>
        <taxon>Cryoendolithus</taxon>
    </lineage>
</organism>
<reference evidence="10" key="1">
    <citation type="submission" date="2017-03" db="EMBL/GenBank/DDBJ databases">
        <title>Genomes of endolithic fungi from Antarctica.</title>
        <authorList>
            <person name="Coleine C."/>
            <person name="Masonjones S."/>
            <person name="Stajich J.E."/>
        </authorList>
    </citation>
    <scope>NUCLEOTIDE SEQUENCE [LARGE SCALE GENOMIC DNA]</scope>
    <source>
        <strain evidence="10">CCFEE 5527</strain>
    </source>
</reference>
<feature type="region of interest" description="Disordered" evidence="6">
    <location>
        <begin position="339"/>
        <end position="431"/>
    </location>
</feature>
<evidence type="ECO:0000256" key="2">
    <source>
        <dbReference type="ARBA" id="ARBA00005641"/>
    </source>
</evidence>
<evidence type="ECO:0000313" key="9">
    <source>
        <dbReference type="EMBL" id="OQO02012.1"/>
    </source>
</evidence>
<evidence type="ECO:0000256" key="7">
    <source>
        <dbReference type="SAM" id="Phobius"/>
    </source>
</evidence>
<keyword evidence="10" id="KW-1185">Reference proteome</keyword>
<feature type="region of interest" description="Disordered" evidence="6">
    <location>
        <begin position="291"/>
        <end position="322"/>
    </location>
</feature>
<protein>
    <recommendedName>
        <fullName evidence="3">cellulase</fullName>
        <ecNumber evidence="3">3.2.1.4</ecNumber>
    </recommendedName>
</protein>
<dbReference type="EC" id="3.2.1.4" evidence="3"/>
<dbReference type="SUPFAM" id="SSF51445">
    <property type="entry name" value="(Trans)glycosidases"/>
    <property type="match status" value="1"/>
</dbReference>
<evidence type="ECO:0000256" key="5">
    <source>
        <dbReference type="ARBA" id="ARBA00023295"/>
    </source>
</evidence>
<keyword evidence="4" id="KW-0378">Hydrolase</keyword>
<dbReference type="OrthoDB" id="5823761at2759"/>